<evidence type="ECO:0000256" key="4">
    <source>
        <dbReference type="ARBA" id="ARBA00023136"/>
    </source>
</evidence>
<dbReference type="PANTHER" id="PTHR43731:SF26">
    <property type="entry name" value="RHOMBOID-LIKE PROTEIN 10, CHLOROPLASTIC"/>
    <property type="match status" value="1"/>
</dbReference>
<evidence type="ECO:0000256" key="1">
    <source>
        <dbReference type="ARBA" id="ARBA00004141"/>
    </source>
</evidence>
<feature type="region of interest" description="Disordered" evidence="5">
    <location>
        <begin position="339"/>
        <end position="375"/>
    </location>
</feature>
<evidence type="ECO:0000313" key="8">
    <source>
        <dbReference type="EMBL" id="EWM25720.1"/>
    </source>
</evidence>
<feature type="compositionally biased region" description="Basic and acidic residues" evidence="5">
    <location>
        <begin position="359"/>
        <end position="369"/>
    </location>
</feature>
<dbReference type="Pfam" id="PF01694">
    <property type="entry name" value="Rhomboid"/>
    <property type="match status" value="1"/>
</dbReference>
<sequence>MRCRRKASLMSLPLILAAIATVASTVLPSSAPVSRSHSFPLPVAWIKHAQQHSSVLPAPPPPSSCMSASTSTSTTMMHSWPRMLSRRRFLPAYGASGRGRRGQPYGGRGGRGGRGGLSGRGEGGIDLSNWTNRLLALNVAIFIAQQVDPSITLMGAKNDQLIRRGELYRLFTPMLLHGDIQHLMANSYTMYNLGHFIEPLFGGPMQYLALYILSGLAGNALSFVSGRAPVSIGASTAVSGLLGAVGLFCYRHRHVWNLEGPLRSVAQAVVINGVLGMSSARIDNFGHLGGLVGGAVCGWLFGPRLVPLTTREGVFRGYVNSPILQTGWAALGRQVRGRLGRRSGLGAPPGKGGARQGWARRDGGKEEQRPPSCGKKAAWWAQLGKFLHRGGEDGGGGGTGRLAFVETPGGAWGGREKGRRSQGPGRWVRRGGMRGAGGPFTTGLAVEVMVGTRTGRATLGPWGA</sequence>
<accession>W7TFD1</accession>
<keyword evidence="4" id="KW-0472">Membrane</keyword>
<dbReference type="GO" id="GO:0016020">
    <property type="term" value="C:membrane"/>
    <property type="evidence" value="ECO:0007669"/>
    <property type="project" value="UniProtKB-SubCell"/>
</dbReference>
<evidence type="ECO:0000256" key="2">
    <source>
        <dbReference type="ARBA" id="ARBA00022692"/>
    </source>
</evidence>
<dbReference type="GO" id="GO:0004252">
    <property type="term" value="F:serine-type endopeptidase activity"/>
    <property type="evidence" value="ECO:0007669"/>
    <property type="project" value="InterPro"/>
</dbReference>
<feature type="signal peptide" evidence="6">
    <location>
        <begin position="1"/>
        <end position="24"/>
    </location>
</feature>
<evidence type="ECO:0000256" key="5">
    <source>
        <dbReference type="SAM" id="MobiDB-lite"/>
    </source>
</evidence>
<dbReference type="Proteomes" id="UP000019335">
    <property type="component" value="Chromosome 10"/>
</dbReference>
<keyword evidence="2" id="KW-0812">Transmembrane</keyword>
<feature type="domain" description="Peptidase S54 rhomboid" evidence="7">
    <location>
        <begin position="165"/>
        <end position="303"/>
    </location>
</feature>
<dbReference type="PANTHER" id="PTHR43731">
    <property type="entry name" value="RHOMBOID PROTEASE"/>
    <property type="match status" value="1"/>
</dbReference>
<dbReference type="InterPro" id="IPR035952">
    <property type="entry name" value="Rhomboid-like_sf"/>
</dbReference>
<proteinExistence type="predicted"/>
<evidence type="ECO:0000259" key="7">
    <source>
        <dbReference type="Pfam" id="PF01694"/>
    </source>
</evidence>
<evidence type="ECO:0000313" key="9">
    <source>
        <dbReference type="Proteomes" id="UP000019335"/>
    </source>
</evidence>
<feature type="compositionally biased region" description="Gly residues" evidence="5">
    <location>
        <begin position="104"/>
        <end position="120"/>
    </location>
</feature>
<dbReference type="Gene3D" id="1.20.1540.10">
    <property type="entry name" value="Rhomboid-like"/>
    <property type="match status" value="1"/>
</dbReference>
<name>W7TFD1_9STRA</name>
<feature type="region of interest" description="Disordered" evidence="5">
    <location>
        <begin position="407"/>
        <end position="439"/>
    </location>
</feature>
<dbReference type="AlphaFoldDB" id="W7TFD1"/>
<gene>
    <name evidence="8" type="ORF">Naga_100154g5</name>
</gene>
<keyword evidence="3" id="KW-1133">Transmembrane helix</keyword>
<protein>
    <submittedName>
        <fullName evidence="8">Rhomboid-like protein 10</fullName>
    </submittedName>
</protein>
<dbReference type="OrthoDB" id="418595at2759"/>
<evidence type="ECO:0000256" key="3">
    <source>
        <dbReference type="ARBA" id="ARBA00022989"/>
    </source>
</evidence>
<evidence type="ECO:0000256" key="6">
    <source>
        <dbReference type="SAM" id="SignalP"/>
    </source>
</evidence>
<comment type="subcellular location">
    <subcellularLocation>
        <location evidence="1">Membrane</location>
        <topology evidence="1">Multi-pass membrane protein</topology>
    </subcellularLocation>
</comment>
<dbReference type="InterPro" id="IPR050925">
    <property type="entry name" value="Rhomboid_protease_S54"/>
</dbReference>
<keyword evidence="6" id="KW-0732">Signal</keyword>
<feature type="region of interest" description="Disordered" evidence="5">
    <location>
        <begin position="94"/>
        <end position="120"/>
    </location>
</feature>
<keyword evidence="9" id="KW-1185">Reference proteome</keyword>
<feature type="chain" id="PRO_5004900721" evidence="6">
    <location>
        <begin position="25"/>
        <end position="464"/>
    </location>
</feature>
<organism evidence="8 9">
    <name type="scientific">Nannochloropsis gaditana</name>
    <dbReference type="NCBI Taxonomy" id="72520"/>
    <lineage>
        <taxon>Eukaryota</taxon>
        <taxon>Sar</taxon>
        <taxon>Stramenopiles</taxon>
        <taxon>Ochrophyta</taxon>
        <taxon>Eustigmatophyceae</taxon>
        <taxon>Eustigmatales</taxon>
        <taxon>Monodopsidaceae</taxon>
        <taxon>Nannochloropsis</taxon>
    </lineage>
</organism>
<dbReference type="SUPFAM" id="SSF144091">
    <property type="entry name" value="Rhomboid-like"/>
    <property type="match status" value="1"/>
</dbReference>
<dbReference type="EMBL" id="AZIL01000837">
    <property type="protein sequence ID" value="EWM25720.1"/>
    <property type="molecule type" value="Genomic_DNA"/>
</dbReference>
<reference evidence="8 9" key="1">
    <citation type="journal article" date="2014" name="Mol. Plant">
        <title>Chromosome Scale Genome Assembly and Transcriptome Profiling of Nannochloropsis gaditana in Nitrogen Depletion.</title>
        <authorList>
            <person name="Corteggiani Carpinelli E."/>
            <person name="Telatin A."/>
            <person name="Vitulo N."/>
            <person name="Forcato C."/>
            <person name="D'Angelo M."/>
            <person name="Schiavon R."/>
            <person name="Vezzi A."/>
            <person name="Giacometti G.M."/>
            <person name="Morosinotto T."/>
            <person name="Valle G."/>
        </authorList>
    </citation>
    <scope>NUCLEOTIDE SEQUENCE [LARGE SCALE GENOMIC DNA]</scope>
    <source>
        <strain evidence="8 9">B-31</strain>
    </source>
</reference>
<dbReference type="InterPro" id="IPR022764">
    <property type="entry name" value="Peptidase_S54_rhomboid_dom"/>
</dbReference>
<comment type="caution">
    <text evidence="8">The sequence shown here is derived from an EMBL/GenBank/DDBJ whole genome shotgun (WGS) entry which is preliminary data.</text>
</comment>